<dbReference type="EMBL" id="LQOW01000021">
    <property type="protein sequence ID" value="ORV60119.1"/>
    <property type="molecule type" value="Genomic_DNA"/>
</dbReference>
<comment type="caution">
    <text evidence="1">The sequence shown here is derived from an EMBL/GenBank/DDBJ whole genome shotgun (WGS) entry which is preliminary data.</text>
</comment>
<dbReference type="SUPFAM" id="SSF159275">
    <property type="entry name" value="PA1994-like"/>
    <property type="match status" value="1"/>
</dbReference>
<evidence type="ECO:0000313" key="2">
    <source>
        <dbReference type="Proteomes" id="UP000194000"/>
    </source>
</evidence>
<dbReference type="AlphaFoldDB" id="A0A1X1UTU8"/>
<proteinExistence type="predicted"/>
<dbReference type="InterPro" id="IPR009467">
    <property type="entry name" value="Glycolipid-bd_prot_put"/>
</dbReference>
<organism evidence="1 2">
    <name type="scientific">Mycobacterium fragae</name>
    <dbReference type="NCBI Taxonomy" id="1260918"/>
    <lineage>
        <taxon>Bacteria</taxon>
        <taxon>Bacillati</taxon>
        <taxon>Actinomycetota</taxon>
        <taxon>Actinomycetes</taxon>
        <taxon>Mycobacteriales</taxon>
        <taxon>Mycobacteriaceae</taxon>
        <taxon>Mycobacterium</taxon>
    </lineage>
</organism>
<accession>A0A1X1UTU8</accession>
<dbReference type="Proteomes" id="UP000194000">
    <property type="component" value="Unassembled WGS sequence"/>
</dbReference>
<protein>
    <recommendedName>
        <fullName evidence="3">Glycolipid-binding family protein</fullName>
    </recommendedName>
</protein>
<keyword evidence="2" id="KW-1185">Reference proteome</keyword>
<dbReference type="Pfam" id="PF06475">
    <property type="entry name" value="Glycolipid_bind"/>
    <property type="match status" value="1"/>
</dbReference>
<reference evidence="1 2" key="1">
    <citation type="submission" date="2016-01" db="EMBL/GenBank/DDBJ databases">
        <title>The new phylogeny of the genus Mycobacterium.</title>
        <authorList>
            <person name="Tarcisio F."/>
            <person name="Conor M."/>
            <person name="Antonella G."/>
            <person name="Elisabetta G."/>
            <person name="Giulia F.S."/>
            <person name="Sara T."/>
            <person name="Anna F."/>
            <person name="Clotilde B."/>
            <person name="Roberto B."/>
            <person name="Veronica D.S."/>
            <person name="Fabio R."/>
            <person name="Monica P."/>
            <person name="Olivier J."/>
            <person name="Enrico T."/>
            <person name="Nicola S."/>
        </authorList>
    </citation>
    <scope>NUCLEOTIDE SEQUENCE [LARGE SCALE GENOMIC DNA]</scope>
    <source>
        <strain evidence="1 2">DSM 45731</strain>
    </source>
</reference>
<name>A0A1X1UTU8_9MYCO</name>
<gene>
    <name evidence="1" type="ORF">AWC06_14615</name>
</gene>
<dbReference type="STRING" id="1260918.AWC06_14615"/>
<sequence>MSPAPTDATPSSWSAILTWRAPDASRMESVRVQLSGKRIKANGRIVAAAAETHPAFGAYYDLQTDETGATKRLGMTVTLAERERQLSVARDEENMWLVTDHRGESRAAFDGALDVDVVFSPFFNALPIRRCGLIEGPGSITVPTIYVTLPDLSVDSAMVSYSSAAPASAEKIKVRSPVSDTTLTVDTDGFIVDYPGLAERI</sequence>
<evidence type="ECO:0008006" key="3">
    <source>
        <dbReference type="Google" id="ProtNLM"/>
    </source>
</evidence>
<evidence type="ECO:0000313" key="1">
    <source>
        <dbReference type="EMBL" id="ORV60119.1"/>
    </source>
</evidence>